<proteinExistence type="predicted"/>
<dbReference type="EMBL" id="QXFV01000686">
    <property type="protein sequence ID" value="KAE9030512.1"/>
    <property type="molecule type" value="Genomic_DNA"/>
</dbReference>
<dbReference type="Proteomes" id="UP000429607">
    <property type="component" value="Unassembled WGS sequence"/>
</dbReference>
<name>A0A6A3N9A6_9STRA</name>
<gene>
    <name evidence="2" type="ORF">PR001_g11229</name>
    <name evidence="3" type="ORF">PR002_g5194</name>
</gene>
<accession>A0A6A3N9A6</accession>
<evidence type="ECO:0000313" key="3">
    <source>
        <dbReference type="EMBL" id="KAE9039975.1"/>
    </source>
</evidence>
<dbReference type="Proteomes" id="UP000435112">
    <property type="component" value="Unassembled WGS sequence"/>
</dbReference>
<feature type="region of interest" description="Disordered" evidence="1">
    <location>
        <begin position="34"/>
        <end position="56"/>
    </location>
</feature>
<reference evidence="4 5" key="1">
    <citation type="submission" date="2018-09" db="EMBL/GenBank/DDBJ databases">
        <title>Genomic investigation of the strawberry pathogen Phytophthora fragariae indicates pathogenicity is determined by transcriptional variation in three key races.</title>
        <authorList>
            <person name="Adams T.M."/>
            <person name="Armitage A.D."/>
            <person name="Sobczyk M.K."/>
            <person name="Bates H.J."/>
            <person name="Dunwell J.M."/>
            <person name="Nellist C.F."/>
            <person name="Harrison R.J."/>
        </authorList>
    </citation>
    <scope>NUCLEOTIDE SEQUENCE [LARGE SCALE GENOMIC DNA]</scope>
    <source>
        <strain evidence="2 4">SCRP249</strain>
        <strain evidence="3 5">SCRP324</strain>
    </source>
</reference>
<dbReference type="AlphaFoldDB" id="A0A6A3N9A6"/>
<dbReference type="EMBL" id="QXFU01000218">
    <property type="protein sequence ID" value="KAE9039975.1"/>
    <property type="molecule type" value="Genomic_DNA"/>
</dbReference>
<evidence type="ECO:0000256" key="1">
    <source>
        <dbReference type="SAM" id="MobiDB-lite"/>
    </source>
</evidence>
<evidence type="ECO:0000313" key="5">
    <source>
        <dbReference type="Proteomes" id="UP000435112"/>
    </source>
</evidence>
<protein>
    <submittedName>
        <fullName evidence="3">Uncharacterized protein</fullName>
    </submittedName>
</protein>
<organism evidence="3 5">
    <name type="scientific">Phytophthora rubi</name>
    <dbReference type="NCBI Taxonomy" id="129364"/>
    <lineage>
        <taxon>Eukaryota</taxon>
        <taxon>Sar</taxon>
        <taxon>Stramenopiles</taxon>
        <taxon>Oomycota</taxon>
        <taxon>Peronosporomycetes</taxon>
        <taxon>Peronosporales</taxon>
        <taxon>Peronosporaceae</taxon>
        <taxon>Phytophthora</taxon>
    </lineage>
</organism>
<comment type="caution">
    <text evidence="3">The sequence shown here is derived from an EMBL/GenBank/DDBJ whole genome shotgun (WGS) entry which is preliminary data.</text>
</comment>
<sequence>MAAADFGACVTTAVATALGGFTCALLPTWRGHGSNGGWVGGTDENERPLHLADSPS</sequence>
<evidence type="ECO:0000313" key="2">
    <source>
        <dbReference type="EMBL" id="KAE9030512.1"/>
    </source>
</evidence>
<evidence type="ECO:0000313" key="4">
    <source>
        <dbReference type="Proteomes" id="UP000429607"/>
    </source>
</evidence>